<sequence length="90" mass="10259">MGIVRRRPITPNYRTSDYSVVDRAEIGMLAELNKREEVGDRLDLAHGEPRKIHSLSPKNHETADYVRESTTTSIPTTTVDRKEGRCAHQQ</sequence>
<dbReference type="EMBL" id="OZ034821">
    <property type="protein sequence ID" value="CAL1404892.1"/>
    <property type="molecule type" value="Genomic_DNA"/>
</dbReference>
<feature type="compositionally biased region" description="Low complexity" evidence="1">
    <location>
        <begin position="69"/>
        <end position="78"/>
    </location>
</feature>
<protein>
    <submittedName>
        <fullName evidence="2">Uncharacterized protein</fullName>
    </submittedName>
</protein>
<evidence type="ECO:0000313" key="2">
    <source>
        <dbReference type="EMBL" id="CAL1404892.1"/>
    </source>
</evidence>
<evidence type="ECO:0000313" key="3">
    <source>
        <dbReference type="Proteomes" id="UP001497516"/>
    </source>
</evidence>
<name>A0AAV2G3Y5_9ROSI</name>
<organism evidence="2 3">
    <name type="scientific">Linum trigynum</name>
    <dbReference type="NCBI Taxonomy" id="586398"/>
    <lineage>
        <taxon>Eukaryota</taxon>
        <taxon>Viridiplantae</taxon>
        <taxon>Streptophyta</taxon>
        <taxon>Embryophyta</taxon>
        <taxon>Tracheophyta</taxon>
        <taxon>Spermatophyta</taxon>
        <taxon>Magnoliopsida</taxon>
        <taxon>eudicotyledons</taxon>
        <taxon>Gunneridae</taxon>
        <taxon>Pentapetalae</taxon>
        <taxon>rosids</taxon>
        <taxon>fabids</taxon>
        <taxon>Malpighiales</taxon>
        <taxon>Linaceae</taxon>
        <taxon>Linum</taxon>
    </lineage>
</organism>
<accession>A0AAV2G3Y5</accession>
<dbReference type="AlphaFoldDB" id="A0AAV2G3Y5"/>
<gene>
    <name evidence="2" type="ORF">LTRI10_LOCUS44709</name>
</gene>
<keyword evidence="3" id="KW-1185">Reference proteome</keyword>
<feature type="compositionally biased region" description="Basic and acidic residues" evidence="1">
    <location>
        <begin position="79"/>
        <end position="90"/>
    </location>
</feature>
<evidence type="ECO:0000256" key="1">
    <source>
        <dbReference type="SAM" id="MobiDB-lite"/>
    </source>
</evidence>
<dbReference type="Proteomes" id="UP001497516">
    <property type="component" value="Chromosome 8"/>
</dbReference>
<reference evidence="2 3" key="1">
    <citation type="submission" date="2024-04" db="EMBL/GenBank/DDBJ databases">
        <authorList>
            <person name="Fracassetti M."/>
        </authorList>
    </citation>
    <scope>NUCLEOTIDE SEQUENCE [LARGE SCALE GENOMIC DNA]</scope>
</reference>
<proteinExistence type="predicted"/>
<feature type="region of interest" description="Disordered" evidence="1">
    <location>
        <begin position="61"/>
        <end position="90"/>
    </location>
</feature>